<keyword evidence="4" id="KW-1185">Reference proteome</keyword>
<dbReference type="Pfam" id="PF18932">
    <property type="entry name" value="DUF5681"/>
    <property type="match status" value="1"/>
</dbReference>
<accession>A0ABV3QXB6</accession>
<proteinExistence type="predicted"/>
<dbReference type="RefSeq" id="WP_367722344.1">
    <property type="nucleotide sequence ID" value="NZ_JBFOCI010000001.1"/>
</dbReference>
<dbReference type="EMBL" id="JBFOCI010000001">
    <property type="protein sequence ID" value="MEW9805302.1"/>
    <property type="molecule type" value="Genomic_DNA"/>
</dbReference>
<evidence type="ECO:0000313" key="3">
    <source>
        <dbReference type="EMBL" id="MEW9805302.1"/>
    </source>
</evidence>
<protein>
    <submittedName>
        <fullName evidence="3">DUF5681 domain-containing protein</fullName>
    </submittedName>
</protein>
<dbReference type="InterPro" id="IPR043736">
    <property type="entry name" value="DUF5681"/>
</dbReference>
<name>A0ABV3QXB6_9HYPH</name>
<evidence type="ECO:0000313" key="4">
    <source>
        <dbReference type="Proteomes" id="UP001556196"/>
    </source>
</evidence>
<reference evidence="3 4" key="1">
    <citation type="submission" date="2024-06" db="EMBL/GenBank/DDBJ databases">
        <authorList>
            <person name="Tuo L."/>
        </authorList>
    </citation>
    <scope>NUCLEOTIDE SEQUENCE [LARGE SCALE GENOMIC DNA]</scope>
    <source>
        <strain evidence="3 4">ZMM04-5</strain>
    </source>
</reference>
<gene>
    <name evidence="3" type="ORF">ABUE31_04800</name>
</gene>
<evidence type="ECO:0000256" key="1">
    <source>
        <dbReference type="SAM" id="MobiDB-lite"/>
    </source>
</evidence>
<comment type="caution">
    <text evidence="3">The sequence shown here is derived from an EMBL/GenBank/DDBJ whole genome shotgun (WGS) entry which is preliminary data.</text>
</comment>
<feature type="domain" description="DUF5681" evidence="2">
    <location>
        <begin position="9"/>
        <end position="73"/>
    </location>
</feature>
<evidence type="ECO:0000259" key="2">
    <source>
        <dbReference type="Pfam" id="PF18932"/>
    </source>
</evidence>
<feature type="region of interest" description="Disordered" evidence="1">
    <location>
        <begin position="1"/>
        <end position="29"/>
    </location>
</feature>
<organism evidence="3 4">
    <name type="scientific">Mesorhizobium marinum</name>
    <dbReference type="NCBI Taxonomy" id="3228790"/>
    <lineage>
        <taxon>Bacteria</taxon>
        <taxon>Pseudomonadati</taxon>
        <taxon>Pseudomonadota</taxon>
        <taxon>Alphaproteobacteria</taxon>
        <taxon>Hyphomicrobiales</taxon>
        <taxon>Phyllobacteriaceae</taxon>
        <taxon>Mesorhizobium</taxon>
    </lineage>
</organism>
<sequence>MTQLNEPPKDTRWKPGQSGNPNGRPAGSRSKVCVALDALAEGEAEEIVLSMIEKAKQGDSQAGRTLLERIWPARKGARIAFRLPEVSKAAELPGAIADVNRQVAEGDLSPEEGAVIVGLLDAQRRAIETNDLAERIAAIEEKMAAGKRR</sequence>
<dbReference type="Proteomes" id="UP001556196">
    <property type="component" value="Unassembled WGS sequence"/>
</dbReference>